<keyword evidence="1" id="KW-0472">Membrane</keyword>
<keyword evidence="1" id="KW-0812">Transmembrane</keyword>
<name>A0A9X4SE23_9LACT</name>
<sequence length="118" mass="13527">METRIYKDGSKTGKTTKLIIALIGIGGIVGASAYGLMELNIPFLPLQTFTIVGVFLVGFFTFGEIKGIPMWRFFYLAMRYSVSENKRKFVLESEEEDVVKVKKQKTKKFRFKKAKEEK</sequence>
<keyword evidence="1" id="KW-1133">Transmembrane helix</keyword>
<evidence type="ECO:0000313" key="3">
    <source>
        <dbReference type="Proteomes" id="UP001153199"/>
    </source>
</evidence>
<evidence type="ECO:0000256" key="1">
    <source>
        <dbReference type="SAM" id="Phobius"/>
    </source>
</evidence>
<dbReference type="AlphaFoldDB" id="A0A9X4SE23"/>
<reference evidence="2" key="1">
    <citation type="submission" date="2022-06" db="EMBL/GenBank/DDBJ databases">
        <title>Lactococcus from bovine mastitis in China.</title>
        <authorList>
            <person name="Lin Y."/>
            <person name="Han B."/>
        </authorList>
    </citation>
    <scope>NUCLEOTIDE SEQUENCE</scope>
    <source>
        <strain evidence="2">Ningxia-I-26</strain>
    </source>
</reference>
<dbReference type="Proteomes" id="UP001153199">
    <property type="component" value="Unassembled WGS sequence"/>
</dbReference>
<dbReference type="RefSeq" id="WP_107106070.1">
    <property type="nucleotide sequence ID" value="NZ_BOVP01000009.1"/>
</dbReference>
<comment type="caution">
    <text evidence="2">The sequence shown here is derived from an EMBL/GenBank/DDBJ whole genome shotgun (WGS) entry which is preliminary data.</text>
</comment>
<feature type="transmembrane region" description="Helical" evidence="1">
    <location>
        <begin position="18"/>
        <end position="37"/>
    </location>
</feature>
<evidence type="ECO:0008006" key="4">
    <source>
        <dbReference type="Google" id="ProtNLM"/>
    </source>
</evidence>
<dbReference type="EMBL" id="JAMWFV010000010">
    <property type="protein sequence ID" value="MDG6145603.1"/>
    <property type="molecule type" value="Genomic_DNA"/>
</dbReference>
<feature type="transmembrane region" description="Helical" evidence="1">
    <location>
        <begin position="43"/>
        <end position="62"/>
    </location>
</feature>
<organism evidence="2 3">
    <name type="scientific">Lactococcus formosensis</name>
    <dbReference type="NCBI Taxonomy" id="1281486"/>
    <lineage>
        <taxon>Bacteria</taxon>
        <taxon>Bacillati</taxon>
        <taxon>Bacillota</taxon>
        <taxon>Bacilli</taxon>
        <taxon>Lactobacillales</taxon>
        <taxon>Streptococcaceae</taxon>
        <taxon>Lactococcus</taxon>
    </lineage>
</organism>
<accession>A0A9X4SE23</accession>
<evidence type="ECO:0000313" key="2">
    <source>
        <dbReference type="EMBL" id="MDG6145603.1"/>
    </source>
</evidence>
<protein>
    <recommendedName>
        <fullName evidence="4">PrgI family protein</fullName>
    </recommendedName>
</protein>
<keyword evidence="3" id="KW-1185">Reference proteome</keyword>
<proteinExistence type="predicted"/>
<gene>
    <name evidence="2" type="ORF">NF717_08045</name>
</gene>